<dbReference type="InterPro" id="IPR036514">
    <property type="entry name" value="SGNH_hydro_sf"/>
</dbReference>
<dbReference type="STRING" id="7994.ENSAMXP00000045741"/>
<dbReference type="PANTHER" id="PTHR22901">
    <property type="entry name" value="SIALATE O-ACETYLESTERASE"/>
    <property type="match status" value="1"/>
</dbReference>
<dbReference type="InParanoid" id="A0A3B1JVI6"/>
<feature type="domain" description="Sialate O-acetylesterase" evidence="2">
    <location>
        <begin position="118"/>
        <end position="323"/>
    </location>
</feature>
<dbReference type="GO" id="GO:0005975">
    <property type="term" value="P:carbohydrate metabolic process"/>
    <property type="evidence" value="ECO:0007669"/>
    <property type="project" value="TreeGrafter"/>
</dbReference>
<evidence type="ECO:0000313" key="3">
    <source>
        <dbReference type="Ensembl" id="ENSAMXP00000045741.1"/>
    </source>
</evidence>
<evidence type="ECO:0000313" key="4">
    <source>
        <dbReference type="Proteomes" id="UP000018467"/>
    </source>
</evidence>
<dbReference type="AlphaFoldDB" id="A0A3B1JVI6"/>
<dbReference type="GO" id="GO:0001681">
    <property type="term" value="F:sialate O-acetylesterase activity"/>
    <property type="evidence" value="ECO:0007669"/>
    <property type="project" value="InterPro"/>
</dbReference>
<dbReference type="FunCoup" id="A0A3B1JVI6">
    <property type="interactions" value="17"/>
</dbReference>
<proteinExistence type="predicted"/>
<keyword evidence="4" id="KW-1185">Reference proteome</keyword>
<evidence type="ECO:0000256" key="1">
    <source>
        <dbReference type="ARBA" id="ARBA00022801"/>
    </source>
</evidence>
<accession>A0A3B1JVI6</accession>
<dbReference type="Pfam" id="PF03629">
    <property type="entry name" value="SASA"/>
    <property type="match status" value="1"/>
</dbReference>
<reference evidence="3" key="3">
    <citation type="submission" date="2025-08" db="UniProtKB">
        <authorList>
            <consortium name="Ensembl"/>
        </authorList>
    </citation>
    <scope>IDENTIFICATION</scope>
</reference>
<dbReference type="Gene3D" id="3.40.50.1110">
    <property type="entry name" value="SGNH hydrolase"/>
    <property type="match status" value="1"/>
</dbReference>
<dbReference type="Ensembl" id="ENSAMXT00000055759.1">
    <property type="protein sequence ID" value="ENSAMXP00000045741.1"/>
    <property type="gene ID" value="ENSAMXG00000032392.1"/>
</dbReference>
<dbReference type="PANTHER" id="PTHR22901:SF0">
    <property type="entry name" value="SIALATE O-ACETYLESTERASE"/>
    <property type="match status" value="1"/>
</dbReference>
<sequence length="515" mass="57439">MNHHHTLSLLIRYTSCQNKSLHLDFSDAFRFASYYGDHMVLQKAPAGAVLWGYGSSGAQVKFLLSGPHSTQTNTTAVNNGIWRVTLEPVPAGGPYNLTAIQKGTSSSKILLTDLLFGDVWLCGGQSNMAFTLAQVYNASEELALAPKYPNVRVFQAALEQSSVELKDLPRVEVPWSRPSAEILGGKDFTHFSAVCWLFGRYLYETLQYPVGLVESCWGGTPVEAWSSPRALQKCGLQTSESSNIEGGPHSDSVLWNAMIHPLLHMTIKGVIWFQGEDNAQYNQDKYSCTFPAMIDDWRMMFHTGSDSQTAADFPFGFVQLCTYRKHTHDGFPEIRWHQTADYGYAPNQRMKNTFMAVALDLPDEHSPWGSIHPRDKQDVAYRLVLGARAVAYGEKGVSFQGPFPTRVLFYKNYLNITYNQMIRTSPSNDTFEICCSVYQKACGSGSEWFPAALQEQDRVSDSVLVSVDGCSADSVAALRYAWSDWPCEFKDCPVYSADSALPAPPFIINRWPAHS</sequence>
<evidence type="ECO:0000259" key="2">
    <source>
        <dbReference type="Pfam" id="PF03629"/>
    </source>
</evidence>
<dbReference type="InterPro" id="IPR005181">
    <property type="entry name" value="SASA"/>
</dbReference>
<reference evidence="3" key="4">
    <citation type="submission" date="2025-09" db="UniProtKB">
        <authorList>
            <consortium name="Ensembl"/>
        </authorList>
    </citation>
    <scope>IDENTIFICATION</scope>
</reference>
<organism evidence="3 4">
    <name type="scientific">Astyanax mexicanus</name>
    <name type="common">Blind cave fish</name>
    <name type="synonym">Astyanax fasciatus mexicanus</name>
    <dbReference type="NCBI Taxonomy" id="7994"/>
    <lineage>
        <taxon>Eukaryota</taxon>
        <taxon>Metazoa</taxon>
        <taxon>Chordata</taxon>
        <taxon>Craniata</taxon>
        <taxon>Vertebrata</taxon>
        <taxon>Euteleostomi</taxon>
        <taxon>Actinopterygii</taxon>
        <taxon>Neopterygii</taxon>
        <taxon>Teleostei</taxon>
        <taxon>Ostariophysi</taxon>
        <taxon>Characiformes</taxon>
        <taxon>Characoidei</taxon>
        <taxon>Acestrorhamphidae</taxon>
        <taxon>Acestrorhamphinae</taxon>
        <taxon>Astyanax</taxon>
    </lineage>
</organism>
<dbReference type="SUPFAM" id="SSF52266">
    <property type="entry name" value="SGNH hydrolase"/>
    <property type="match status" value="1"/>
</dbReference>
<reference evidence="4" key="2">
    <citation type="journal article" date="2014" name="Nat. Commun.">
        <title>The cavefish genome reveals candidate genes for eye loss.</title>
        <authorList>
            <person name="McGaugh S.E."/>
            <person name="Gross J.B."/>
            <person name="Aken B."/>
            <person name="Blin M."/>
            <person name="Borowsky R."/>
            <person name="Chalopin D."/>
            <person name="Hinaux H."/>
            <person name="Jeffery W.R."/>
            <person name="Keene A."/>
            <person name="Ma L."/>
            <person name="Minx P."/>
            <person name="Murphy D."/>
            <person name="O'Quin K.E."/>
            <person name="Retaux S."/>
            <person name="Rohner N."/>
            <person name="Searle S.M."/>
            <person name="Stahl B.A."/>
            <person name="Tabin C."/>
            <person name="Volff J.N."/>
            <person name="Yoshizawa M."/>
            <person name="Warren W.C."/>
        </authorList>
    </citation>
    <scope>NUCLEOTIDE SEQUENCE [LARGE SCALE GENOMIC DNA]</scope>
    <source>
        <strain evidence="4">female</strain>
    </source>
</reference>
<reference evidence="4" key="1">
    <citation type="submission" date="2013-03" db="EMBL/GenBank/DDBJ databases">
        <authorList>
            <person name="Jeffery W."/>
            <person name="Warren W."/>
            <person name="Wilson R.K."/>
        </authorList>
    </citation>
    <scope>NUCLEOTIDE SEQUENCE</scope>
    <source>
        <strain evidence="4">female</strain>
    </source>
</reference>
<dbReference type="GeneTree" id="ENSGT00390000010608"/>
<name>A0A3B1JVI6_ASTMX</name>
<dbReference type="InterPro" id="IPR039329">
    <property type="entry name" value="SIAE"/>
</dbReference>
<dbReference type="Bgee" id="ENSAMXG00000032392">
    <property type="expression patterns" value="Expressed in intestine and 14 other cell types or tissues"/>
</dbReference>
<protein>
    <submittedName>
        <fullName evidence="3">Sialic acid acetylesterase</fullName>
    </submittedName>
</protein>
<dbReference type="Proteomes" id="UP000018467">
    <property type="component" value="Unassembled WGS sequence"/>
</dbReference>
<keyword evidence="1" id="KW-0378">Hydrolase</keyword>